<dbReference type="InterPro" id="IPR035940">
    <property type="entry name" value="CAP_sf"/>
</dbReference>
<dbReference type="AlphaFoldDB" id="A0A1F5KD26"/>
<gene>
    <name evidence="3" type="ORF">A3F00_03360</name>
</gene>
<organism evidence="3 4">
    <name type="scientific">Candidatus Daviesbacteria bacterium RIFCSPHIGHO2_12_FULL_37_11</name>
    <dbReference type="NCBI Taxonomy" id="1797777"/>
    <lineage>
        <taxon>Bacteria</taxon>
        <taxon>Candidatus Daviesiibacteriota</taxon>
    </lineage>
</organism>
<keyword evidence="1" id="KW-0812">Transmembrane</keyword>
<dbReference type="SUPFAM" id="SSF55797">
    <property type="entry name" value="PR-1-like"/>
    <property type="match status" value="1"/>
</dbReference>
<reference evidence="3 4" key="1">
    <citation type="journal article" date="2016" name="Nat. Commun.">
        <title>Thousands of microbial genomes shed light on interconnected biogeochemical processes in an aquifer system.</title>
        <authorList>
            <person name="Anantharaman K."/>
            <person name="Brown C.T."/>
            <person name="Hug L.A."/>
            <person name="Sharon I."/>
            <person name="Castelle C.J."/>
            <person name="Probst A.J."/>
            <person name="Thomas B.C."/>
            <person name="Singh A."/>
            <person name="Wilkins M.J."/>
            <person name="Karaoz U."/>
            <person name="Brodie E.L."/>
            <person name="Williams K.H."/>
            <person name="Hubbard S.S."/>
            <person name="Banfield J.F."/>
        </authorList>
    </citation>
    <scope>NUCLEOTIDE SEQUENCE [LARGE SCALE GENOMIC DNA]</scope>
</reference>
<feature type="transmembrane region" description="Helical" evidence="1">
    <location>
        <begin position="20"/>
        <end position="39"/>
    </location>
</feature>
<evidence type="ECO:0000256" key="1">
    <source>
        <dbReference type="SAM" id="Phobius"/>
    </source>
</evidence>
<dbReference type="Gene3D" id="3.40.33.10">
    <property type="entry name" value="CAP"/>
    <property type="match status" value="1"/>
</dbReference>
<dbReference type="PANTHER" id="PTHR31157:SF1">
    <property type="entry name" value="SCP DOMAIN-CONTAINING PROTEIN"/>
    <property type="match status" value="1"/>
</dbReference>
<keyword evidence="1" id="KW-0472">Membrane</keyword>
<comment type="caution">
    <text evidence="3">The sequence shown here is derived from an EMBL/GenBank/DDBJ whole genome shotgun (WGS) entry which is preliminary data.</text>
</comment>
<feature type="transmembrane region" description="Helical" evidence="1">
    <location>
        <begin position="272"/>
        <end position="289"/>
    </location>
</feature>
<name>A0A1F5KD26_9BACT</name>
<dbReference type="PANTHER" id="PTHR31157">
    <property type="entry name" value="SCP DOMAIN-CONTAINING PROTEIN"/>
    <property type="match status" value="1"/>
</dbReference>
<proteinExistence type="predicted"/>
<evidence type="ECO:0000313" key="4">
    <source>
        <dbReference type="Proteomes" id="UP000176527"/>
    </source>
</evidence>
<feature type="transmembrane region" description="Helical" evidence="1">
    <location>
        <begin position="240"/>
        <end position="260"/>
    </location>
</feature>
<dbReference type="Proteomes" id="UP000176527">
    <property type="component" value="Unassembled WGS sequence"/>
</dbReference>
<protein>
    <recommendedName>
        <fullName evidence="2">SCP domain-containing protein</fullName>
    </recommendedName>
</protein>
<accession>A0A1F5KD26</accession>
<sequence length="306" mass="33549">MTFHHWFIPHRDTHQKAHLISWRALAAYIIFFAALQSVFTSLSITNPGILGTSSNITKEKVIELTNIERGKLGLSPLSENPSLDSAAISKAYNMFEEGYWAHFAPSGKTPWDFILGSGYKFSLAGENLAKNFSSPEDVVTAWMNSPSHKENIMNSKYKDIGIAIEDGVINGQKTTLVVQMFGTTSILTAKPKQLAKAEVPSLIEIPKEDVNNREILILPEVAKAQTSAEPVVNPFKVNQFLGMGIIIFVSALLLIDFIILRRRGVFRFSSSHFAHMAILGVAAAAITSADPGQVGSGLTFIYEIVP</sequence>
<evidence type="ECO:0000259" key="2">
    <source>
        <dbReference type="Pfam" id="PF00188"/>
    </source>
</evidence>
<feature type="domain" description="SCP" evidence="2">
    <location>
        <begin position="63"/>
        <end position="167"/>
    </location>
</feature>
<dbReference type="InterPro" id="IPR014044">
    <property type="entry name" value="CAP_dom"/>
</dbReference>
<evidence type="ECO:0000313" key="3">
    <source>
        <dbReference type="EMBL" id="OGE38759.1"/>
    </source>
</evidence>
<keyword evidence="1" id="KW-1133">Transmembrane helix</keyword>
<dbReference type="CDD" id="cd05379">
    <property type="entry name" value="CAP_bacterial"/>
    <property type="match status" value="1"/>
</dbReference>
<dbReference type="Pfam" id="PF00188">
    <property type="entry name" value="CAP"/>
    <property type="match status" value="1"/>
</dbReference>
<dbReference type="EMBL" id="MFDE01000013">
    <property type="protein sequence ID" value="OGE38759.1"/>
    <property type="molecule type" value="Genomic_DNA"/>
</dbReference>